<sequence>MTPPPQTSRPQPSVATKQRLRGSTLLSAPLFVLGLIGCSFALALGLWAVWNAGQLGGSFWLPFLISAAIGLGGFVAAAGCFLSVSTNEIRDVVGWVTVQRIDRSQIQTARVRPGPWRWFELEMQDGSLRTLLGASPTQFPSRLLSGAEEQDIANLEMILGEE</sequence>
<feature type="transmembrane region" description="Helical" evidence="1">
    <location>
        <begin position="25"/>
        <end position="47"/>
    </location>
</feature>
<proteinExistence type="predicted"/>
<feature type="transmembrane region" description="Helical" evidence="1">
    <location>
        <begin position="59"/>
        <end position="82"/>
    </location>
</feature>
<dbReference type="AlphaFoldDB" id="A0A6J6UE70"/>
<gene>
    <name evidence="2" type="ORF">UFOPK1358_01365</name>
    <name evidence="3" type="ORF">UFOPK2766_01980</name>
</gene>
<accession>A0A6J6UE70</accession>
<protein>
    <submittedName>
        <fullName evidence="3">Unannotated protein</fullName>
    </submittedName>
</protein>
<keyword evidence="1" id="KW-0472">Membrane</keyword>
<evidence type="ECO:0000256" key="1">
    <source>
        <dbReference type="SAM" id="Phobius"/>
    </source>
</evidence>
<keyword evidence="1" id="KW-1133">Transmembrane helix</keyword>
<reference evidence="3" key="1">
    <citation type="submission" date="2020-05" db="EMBL/GenBank/DDBJ databases">
        <authorList>
            <person name="Chiriac C."/>
            <person name="Salcher M."/>
            <person name="Ghai R."/>
            <person name="Kavagutti S V."/>
        </authorList>
    </citation>
    <scope>NUCLEOTIDE SEQUENCE</scope>
</reference>
<organism evidence="3">
    <name type="scientific">freshwater metagenome</name>
    <dbReference type="NCBI Taxonomy" id="449393"/>
    <lineage>
        <taxon>unclassified sequences</taxon>
        <taxon>metagenomes</taxon>
        <taxon>ecological metagenomes</taxon>
    </lineage>
</organism>
<dbReference type="EMBL" id="CAEZSF010000144">
    <property type="protein sequence ID" value="CAB4546877.1"/>
    <property type="molecule type" value="Genomic_DNA"/>
</dbReference>
<evidence type="ECO:0000313" key="2">
    <source>
        <dbReference type="EMBL" id="CAB4546877.1"/>
    </source>
</evidence>
<keyword evidence="1" id="KW-0812">Transmembrane</keyword>
<evidence type="ECO:0000313" key="3">
    <source>
        <dbReference type="EMBL" id="CAB4756983.1"/>
    </source>
</evidence>
<name>A0A6J6UE70_9ZZZZ</name>
<dbReference type="EMBL" id="CAEZYU010000119">
    <property type="protein sequence ID" value="CAB4756983.1"/>
    <property type="molecule type" value="Genomic_DNA"/>
</dbReference>